<evidence type="ECO:0000256" key="4">
    <source>
        <dbReference type="ARBA" id="ARBA00022827"/>
    </source>
</evidence>
<dbReference type="AlphaFoldDB" id="A0A1X4G809"/>
<evidence type="ECO:0000256" key="1">
    <source>
        <dbReference type="ARBA" id="ARBA00001974"/>
    </source>
</evidence>
<dbReference type="SUPFAM" id="SSF51905">
    <property type="entry name" value="FAD/NAD(P)-binding domain"/>
    <property type="match status" value="1"/>
</dbReference>
<evidence type="ECO:0000313" key="9">
    <source>
        <dbReference type="Proteomes" id="UP000192997"/>
    </source>
</evidence>
<keyword evidence="6" id="KW-0503">Monooxygenase</keyword>
<keyword evidence="5" id="KW-0560">Oxidoreductase</keyword>
<dbReference type="RefSeq" id="WP_009342816.1">
    <property type="nucleotide sequence ID" value="NZ_NBYN01000040.1"/>
</dbReference>
<dbReference type="PANTHER" id="PTHR43876">
    <property type="entry name" value="UBIQUINONE BIOSYNTHESIS MONOOXYGENASE COQ6, MITOCHONDRIAL"/>
    <property type="match status" value="1"/>
</dbReference>
<protein>
    <submittedName>
        <fullName evidence="8">2-octaprenyl-6-methoxyphenyl hydroxylase</fullName>
    </submittedName>
</protein>
<dbReference type="PROSITE" id="PS01304">
    <property type="entry name" value="UBIH"/>
    <property type="match status" value="1"/>
</dbReference>
<reference evidence="9" key="1">
    <citation type="submission" date="2017-04" db="EMBL/GenBank/DDBJ databases">
        <authorList>
            <person name="Abreu V.A."/>
            <person name="Popin R.V."/>
            <person name="Rigonato J."/>
            <person name="Andreote A.P."/>
            <person name="Schaker P.C."/>
            <person name="Hoff-Risseti C."/>
            <person name="Alvarenga D.O."/>
            <person name="Varani A.M."/>
            <person name="Fiore M.F."/>
        </authorList>
    </citation>
    <scope>NUCLEOTIDE SEQUENCE [LARGE SCALE GENOMIC DNA]</scope>
    <source>
        <strain evidence="9">CENA303</strain>
    </source>
</reference>
<dbReference type="GO" id="GO:0071949">
    <property type="term" value="F:FAD binding"/>
    <property type="evidence" value="ECO:0007669"/>
    <property type="project" value="InterPro"/>
</dbReference>
<dbReference type="PANTHER" id="PTHR43876:SF7">
    <property type="entry name" value="UBIQUINONE BIOSYNTHESIS MONOOXYGENASE COQ6, MITOCHONDRIAL"/>
    <property type="match status" value="1"/>
</dbReference>
<dbReference type="InterPro" id="IPR010971">
    <property type="entry name" value="UbiH/COQ6"/>
</dbReference>
<comment type="similarity">
    <text evidence="2">Belongs to the UbiH/COQ6 family.</text>
</comment>
<name>A0A1X4G809_9CYAN</name>
<dbReference type="NCBIfam" id="NF005612">
    <property type="entry name" value="PRK07364.1"/>
    <property type="match status" value="1"/>
</dbReference>
<comment type="cofactor">
    <cofactor evidence="1">
        <name>FAD</name>
        <dbReference type="ChEBI" id="CHEBI:57692"/>
    </cofactor>
</comment>
<dbReference type="PRINTS" id="PR00420">
    <property type="entry name" value="RNGMNOXGNASE"/>
</dbReference>
<dbReference type="InterPro" id="IPR036188">
    <property type="entry name" value="FAD/NAD-bd_sf"/>
</dbReference>
<evidence type="ECO:0000256" key="3">
    <source>
        <dbReference type="ARBA" id="ARBA00022630"/>
    </source>
</evidence>
<proteinExistence type="inferred from homology"/>
<evidence type="ECO:0000256" key="6">
    <source>
        <dbReference type="ARBA" id="ARBA00023033"/>
    </source>
</evidence>
<evidence type="ECO:0000256" key="5">
    <source>
        <dbReference type="ARBA" id="ARBA00023002"/>
    </source>
</evidence>
<dbReference type="GO" id="GO:0110142">
    <property type="term" value="C:ubiquinone biosynthesis complex"/>
    <property type="evidence" value="ECO:0007669"/>
    <property type="project" value="UniProtKB-ARBA"/>
</dbReference>
<dbReference type="Gene3D" id="3.50.50.60">
    <property type="entry name" value="FAD/NAD(P)-binding domain"/>
    <property type="match status" value="2"/>
</dbReference>
<keyword evidence="3" id="KW-0285">Flavoprotein</keyword>
<dbReference type="GO" id="GO:0006744">
    <property type="term" value="P:ubiquinone biosynthetic process"/>
    <property type="evidence" value="ECO:0007669"/>
    <property type="project" value="InterPro"/>
</dbReference>
<dbReference type="EMBL" id="NBYN01000040">
    <property type="protein sequence ID" value="OSO91877.1"/>
    <property type="molecule type" value="Genomic_DNA"/>
</dbReference>
<evidence type="ECO:0000256" key="2">
    <source>
        <dbReference type="ARBA" id="ARBA00005349"/>
    </source>
</evidence>
<dbReference type="InterPro" id="IPR051205">
    <property type="entry name" value="UbiH/COQ6_monooxygenase"/>
</dbReference>
<dbReference type="GO" id="GO:0004497">
    <property type="term" value="F:monooxygenase activity"/>
    <property type="evidence" value="ECO:0007669"/>
    <property type="project" value="UniProtKB-KW"/>
</dbReference>
<keyword evidence="4" id="KW-0274">FAD</keyword>
<dbReference type="Proteomes" id="UP000192997">
    <property type="component" value="Unassembled WGS sequence"/>
</dbReference>
<dbReference type="Pfam" id="PF01494">
    <property type="entry name" value="FAD_binding_3"/>
    <property type="match status" value="1"/>
</dbReference>
<sequence length="434" mass="48341">MSFSSFEVAQTPNSRLTTTESHDYDLMIVGGGIVGLTLAAALKNSGLTVLLVEAQVTSTAVAKGQAYAIHMLSARIFQGIGIWEKILPHIAKYRQVFLSDAEYPNVVKFQTSDLGRETPELGYVAEHFALLEPLQEFVKTCANVNYLCPATVVSTQTTGDMVNVNIRVNGADQVVRTKLMVAADGSKSPIRQAAGIKTKGWKYWQSCIVAFVRPEKSHNYTAYEKFWQSGPFAILPLPGNRCRIVWTAPHEEAKTLCALSDEEFLAELTRRYGHQMGKLELLGDRFIFQVQLMQSDRYVLPRLALVGDAAHNCHPVGGQGLNLGIRDAAALAEVIQTAHHEGKDIGTIQILQQYERWRKNENLAILGFTDLLDRMFSNNILPMVIIRRLGLWLMQRIPMLKLFALKLMIGFQGKTPQLAQSTVNTNFHGLNNQL</sequence>
<dbReference type="InterPro" id="IPR002938">
    <property type="entry name" value="FAD-bd"/>
</dbReference>
<dbReference type="NCBIfam" id="TIGR01988">
    <property type="entry name" value="Ubi-OHases"/>
    <property type="match status" value="1"/>
</dbReference>
<gene>
    <name evidence="8" type="ORF">B7O87_07295</name>
</gene>
<accession>A0A1X4G809</accession>
<evidence type="ECO:0000259" key="7">
    <source>
        <dbReference type="Pfam" id="PF01494"/>
    </source>
</evidence>
<dbReference type="GO" id="GO:0016705">
    <property type="term" value="F:oxidoreductase activity, acting on paired donors, with incorporation or reduction of molecular oxygen"/>
    <property type="evidence" value="ECO:0007669"/>
    <property type="project" value="InterPro"/>
</dbReference>
<comment type="caution">
    <text evidence="8">The sequence shown here is derived from an EMBL/GenBank/DDBJ whole genome shotgun (WGS) entry which is preliminary data.</text>
</comment>
<feature type="domain" description="FAD-binding" evidence="7">
    <location>
        <begin position="24"/>
        <end position="358"/>
    </location>
</feature>
<dbReference type="InterPro" id="IPR018168">
    <property type="entry name" value="Ubi_Hdrlase_CS"/>
</dbReference>
<evidence type="ECO:0000313" key="8">
    <source>
        <dbReference type="EMBL" id="OSO91877.1"/>
    </source>
</evidence>
<organism evidence="8 9">
    <name type="scientific">Cylindrospermopsis raciborskii CENA303</name>
    <dbReference type="NCBI Taxonomy" id="1170769"/>
    <lineage>
        <taxon>Bacteria</taxon>
        <taxon>Bacillati</taxon>
        <taxon>Cyanobacteriota</taxon>
        <taxon>Cyanophyceae</taxon>
        <taxon>Nostocales</taxon>
        <taxon>Aphanizomenonaceae</taxon>
        <taxon>Cylindrospermopsis</taxon>
    </lineage>
</organism>
<dbReference type="FunFam" id="3.50.50.60:FF:000021">
    <property type="entry name" value="Ubiquinone biosynthesis monooxygenase COQ6"/>
    <property type="match status" value="1"/>
</dbReference>